<keyword evidence="1" id="KW-0812">Transmembrane</keyword>
<dbReference type="Pfam" id="PF04367">
    <property type="entry name" value="DUF502"/>
    <property type="match status" value="1"/>
</dbReference>
<name>A0A6I6EVE4_9CLOT</name>
<dbReference type="EMBL" id="CP046522">
    <property type="protein sequence ID" value="QGU96323.1"/>
    <property type="molecule type" value="Genomic_DNA"/>
</dbReference>
<reference evidence="2 3" key="1">
    <citation type="submission" date="2019-12" db="EMBL/GenBank/DDBJ databases">
        <title>Genome sequenceing of Clostridium bovifaecis.</title>
        <authorList>
            <person name="Yao Y."/>
        </authorList>
    </citation>
    <scope>NUCLEOTIDE SEQUENCE [LARGE SCALE GENOMIC DNA]</scope>
    <source>
        <strain evidence="2 3">BXX</strain>
    </source>
</reference>
<evidence type="ECO:0000313" key="2">
    <source>
        <dbReference type="EMBL" id="QGU96323.1"/>
    </source>
</evidence>
<dbReference type="Proteomes" id="UP000422764">
    <property type="component" value="Chromosome"/>
</dbReference>
<evidence type="ECO:0000313" key="3">
    <source>
        <dbReference type="Proteomes" id="UP000422764"/>
    </source>
</evidence>
<dbReference type="PANTHER" id="PTHR31876">
    <property type="entry name" value="COV-LIKE PROTEIN 1"/>
    <property type="match status" value="1"/>
</dbReference>
<keyword evidence="1" id="KW-0472">Membrane</keyword>
<feature type="transmembrane region" description="Helical" evidence="1">
    <location>
        <begin position="7"/>
        <end position="28"/>
    </location>
</feature>
<dbReference type="AlphaFoldDB" id="A0A6I6EVE4"/>
<gene>
    <name evidence="2" type="ORF">GOM49_15555</name>
</gene>
<feature type="transmembrane region" description="Helical" evidence="1">
    <location>
        <begin position="48"/>
        <end position="71"/>
    </location>
</feature>
<dbReference type="PANTHER" id="PTHR31876:SF26">
    <property type="entry name" value="PROTEIN LIKE COV 2"/>
    <property type="match status" value="1"/>
</dbReference>
<keyword evidence="3" id="KW-1185">Reference proteome</keyword>
<dbReference type="InterPro" id="IPR007462">
    <property type="entry name" value="COV1-like"/>
</dbReference>
<evidence type="ECO:0000256" key="1">
    <source>
        <dbReference type="SAM" id="Phobius"/>
    </source>
</evidence>
<sequence>MKKILNLFLAGVTAILPLGLTAFILYKLFMLVDSFSAGIIEYFYGKRIIGLGFLTTIVIVILIGFIARNYLGQKIIGLIEKTFSRIPIVQSIYSAIKEVSKMFSSEGNKAFSQVVSVDFPYKGIKSIGFITNDEVNMSNKEKVAVFIPTTPNPTNGFLIYASRDSIEYLDMSIDEAIRAVVSLGAISPKK</sequence>
<proteinExistence type="predicted"/>
<keyword evidence="1" id="KW-1133">Transmembrane helix</keyword>
<accession>A0A6I6EVE4</accession>
<organism evidence="2 3">
    <name type="scientific">Clostridium bovifaecis</name>
    <dbReference type="NCBI Taxonomy" id="2184719"/>
    <lineage>
        <taxon>Bacteria</taxon>
        <taxon>Bacillati</taxon>
        <taxon>Bacillota</taxon>
        <taxon>Clostridia</taxon>
        <taxon>Eubacteriales</taxon>
        <taxon>Clostridiaceae</taxon>
        <taxon>Clostridium</taxon>
    </lineage>
</organism>
<protein>
    <submittedName>
        <fullName evidence="2">DUF502 domain-containing protein</fullName>
    </submittedName>
</protein>